<protein>
    <submittedName>
        <fullName evidence="1">Uncharacterized protein</fullName>
    </submittedName>
</protein>
<dbReference type="Proteomes" id="UP000238493">
    <property type="component" value="Unassembled WGS sequence"/>
</dbReference>
<accession>A0A2S7IVE2</accession>
<dbReference type="OrthoDB" id="2939151at2"/>
<evidence type="ECO:0000313" key="2">
    <source>
        <dbReference type="Proteomes" id="UP000238493"/>
    </source>
</evidence>
<keyword evidence="2" id="KW-1185">Reference proteome</keyword>
<reference evidence="1 2" key="1">
    <citation type="submission" date="2018-02" db="EMBL/GenBank/DDBJ databases">
        <title>Draft genome sequence of Ochrobactrum oryzae found in Brazil.</title>
        <authorList>
            <person name="Cerdeira L."/>
            <person name="Andrade F."/>
            <person name="Zacariotto T."/>
            <person name="Barbosa B."/>
            <person name="Santos S."/>
            <person name="Cassetari V."/>
            <person name="Lincopan N."/>
        </authorList>
    </citation>
    <scope>NUCLEOTIDE SEQUENCE [LARGE SCALE GENOMIC DNA]</scope>
    <source>
        <strain evidence="1 2">OA447</strain>
    </source>
</reference>
<comment type="caution">
    <text evidence="1">The sequence shown here is derived from an EMBL/GenBank/DDBJ whole genome shotgun (WGS) entry which is preliminary data.</text>
</comment>
<dbReference type="AlphaFoldDB" id="A0A2S7IVE2"/>
<name>A0A2S7IVE2_9HYPH</name>
<organism evidence="1 2">
    <name type="scientific">Brucella oryzae</name>
    <dbReference type="NCBI Taxonomy" id="335286"/>
    <lineage>
        <taxon>Bacteria</taxon>
        <taxon>Pseudomonadati</taxon>
        <taxon>Pseudomonadota</taxon>
        <taxon>Alphaproteobacteria</taxon>
        <taxon>Hyphomicrobiales</taxon>
        <taxon>Brucellaceae</taxon>
        <taxon>Brucella/Ochrobactrum group</taxon>
        <taxon>Brucella</taxon>
    </lineage>
</organism>
<evidence type="ECO:0000313" key="1">
    <source>
        <dbReference type="EMBL" id="PQA71984.1"/>
    </source>
</evidence>
<dbReference type="RefSeq" id="WP_104757045.1">
    <property type="nucleotide sequence ID" value="NZ_PTRC01000037.1"/>
</dbReference>
<proteinExistence type="predicted"/>
<sequence>MKLVKVHCWNNAEHGDAQYGFILKGGNQLIGCQVDMPVVTAAYRFEGADNGFIGSNITKDTGAVGGYFVDLQADATVVAMGRKIMTSAGHELAGEVTGVITGYTGIANQVSGVNIPASL</sequence>
<gene>
    <name evidence="1" type="ORF">C3731_18290</name>
</gene>
<dbReference type="EMBL" id="PTRC01000037">
    <property type="protein sequence ID" value="PQA71984.1"/>
    <property type="molecule type" value="Genomic_DNA"/>
</dbReference>